<proteinExistence type="predicted"/>
<evidence type="ECO:0000313" key="3">
    <source>
        <dbReference type="EMBL" id="CAG9790340.1"/>
    </source>
</evidence>
<protein>
    <submittedName>
        <fullName evidence="3">Uncharacterized protein</fullName>
    </submittedName>
</protein>
<evidence type="ECO:0000256" key="1">
    <source>
        <dbReference type="SAM" id="Coils"/>
    </source>
</evidence>
<keyword evidence="1" id="KW-0175">Coiled coil</keyword>
<name>A0A9N9R563_9NEOP</name>
<dbReference type="OrthoDB" id="10022108at2759"/>
<feature type="coiled-coil region" evidence="1">
    <location>
        <begin position="362"/>
        <end position="433"/>
    </location>
</feature>
<evidence type="ECO:0000256" key="2">
    <source>
        <dbReference type="SAM" id="MobiDB-lite"/>
    </source>
</evidence>
<reference evidence="3" key="2">
    <citation type="submission" date="2022-10" db="EMBL/GenBank/DDBJ databases">
        <authorList>
            <consortium name="ENA_rothamsted_submissions"/>
            <consortium name="culmorum"/>
            <person name="King R."/>
        </authorList>
    </citation>
    <scope>NUCLEOTIDE SEQUENCE</scope>
</reference>
<dbReference type="EMBL" id="OU893352">
    <property type="protein sequence ID" value="CAG9790340.1"/>
    <property type="molecule type" value="Genomic_DNA"/>
</dbReference>
<keyword evidence="4" id="KW-1185">Reference proteome</keyword>
<reference evidence="3" key="1">
    <citation type="submission" date="2021-12" db="EMBL/GenBank/DDBJ databases">
        <authorList>
            <person name="King R."/>
        </authorList>
    </citation>
    <scope>NUCLEOTIDE SEQUENCE</scope>
</reference>
<sequence>MAPKIATTKKAENTETSAHHSQRIEEKIRSKEKEMEIKGWGEMKKLSMELYHSMNKATATSSVKGQVMEDAKKMMSKINELSERLSKTDEEGEMDRIQYIQLLQSSDKSNLTDYIKIKEICRQQYVEVMEESQKMRNLVEEKIIDILTQIVEGKRVGELIKKDQTAVKGHLEEVKQNINQIKSKENKDKEEQKVQMKEIWENIQRINETITEINKEKKESKGIDYEKLINTCKKNEKANIKLQEKIEEIGKITKEIKDDNKKGKDIMEEIINTQKEAIKASQWEDMGTKKKEFTYAEKLKSRKEEQPRTTYHSIIVNSTDENKTGEEVFNEIRKTAEGKEEWCEVVKVKKAKNRKVIISCTKEEEARKLKQTLEINNKLKIENAKNKNPLIIIKNIKGENKTEQAIEAVRRKIERMGKRKDQHKEEIEKAYEKKTRNPHMSSVVLRVDPQTWQQLTEAGSATTMGILRRGRSVPAYPVLLLFGLRPQQTVLQGAAGQMLPLWRGPPVRGL</sequence>
<evidence type="ECO:0000313" key="4">
    <source>
        <dbReference type="Proteomes" id="UP001153714"/>
    </source>
</evidence>
<accession>A0A9N9R563</accession>
<organism evidence="3 4">
    <name type="scientific">Diatraea saccharalis</name>
    <name type="common">sugarcane borer</name>
    <dbReference type="NCBI Taxonomy" id="40085"/>
    <lineage>
        <taxon>Eukaryota</taxon>
        <taxon>Metazoa</taxon>
        <taxon>Ecdysozoa</taxon>
        <taxon>Arthropoda</taxon>
        <taxon>Hexapoda</taxon>
        <taxon>Insecta</taxon>
        <taxon>Pterygota</taxon>
        <taxon>Neoptera</taxon>
        <taxon>Endopterygota</taxon>
        <taxon>Lepidoptera</taxon>
        <taxon>Glossata</taxon>
        <taxon>Ditrysia</taxon>
        <taxon>Pyraloidea</taxon>
        <taxon>Crambidae</taxon>
        <taxon>Crambinae</taxon>
        <taxon>Diatraea</taxon>
    </lineage>
</organism>
<gene>
    <name evidence="3" type="ORF">DIATSA_LOCUS8009</name>
</gene>
<feature type="coiled-coil region" evidence="1">
    <location>
        <begin position="225"/>
        <end position="255"/>
    </location>
</feature>
<feature type="region of interest" description="Disordered" evidence="2">
    <location>
        <begin position="1"/>
        <end position="30"/>
    </location>
</feature>
<dbReference type="Proteomes" id="UP001153714">
    <property type="component" value="Chromosome 21"/>
</dbReference>
<dbReference type="AlphaFoldDB" id="A0A9N9R563"/>